<proteinExistence type="predicted"/>
<dbReference type="RefSeq" id="XP_041408170.1">
    <property type="nucleotide sequence ID" value="XM_041552236.1"/>
</dbReference>
<name>A0A8H2VJ24_9SACH</name>
<evidence type="ECO:0000259" key="9">
    <source>
        <dbReference type="Pfam" id="PF09402"/>
    </source>
</evidence>
<organism evidence="11 12">
    <name type="scientific">Maudiozyma barnettii</name>
    <dbReference type="NCBI Taxonomy" id="61262"/>
    <lineage>
        <taxon>Eukaryota</taxon>
        <taxon>Fungi</taxon>
        <taxon>Dikarya</taxon>
        <taxon>Ascomycota</taxon>
        <taxon>Saccharomycotina</taxon>
        <taxon>Saccharomycetes</taxon>
        <taxon>Saccharomycetales</taxon>
        <taxon>Saccharomycetaceae</taxon>
        <taxon>Maudiozyma</taxon>
    </lineage>
</organism>
<dbReference type="Pfam" id="PF09402">
    <property type="entry name" value="MSC"/>
    <property type="match status" value="1"/>
</dbReference>
<dbReference type="OrthoDB" id="2503928at2759"/>
<dbReference type="GO" id="GO:0005783">
    <property type="term" value="C:endoplasmic reticulum"/>
    <property type="evidence" value="ECO:0007669"/>
    <property type="project" value="TreeGrafter"/>
</dbReference>
<feature type="compositionally biased region" description="Basic and acidic residues" evidence="7">
    <location>
        <begin position="344"/>
        <end position="353"/>
    </location>
</feature>
<keyword evidence="2" id="KW-0597">Phosphoprotein</keyword>
<feature type="transmembrane region" description="Helical" evidence="8">
    <location>
        <begin position="738"/>
        <end position="755"/>
    </location>
</feature>
<dbReference type="GO" id="GO:0005637">
    <property type="term" value="C:nuclear inner membrane"/>
    <property type="evidence" value="ECO:0007669"/>
    <property type="project" value="UniProtKB-SubCell"/>
</dbReference>
<dbReference type="GeneID" id="64859399"/>
<feature type="compositionally biased region" description="Polar residues" evidence="7">
    <location>
        <begin position="99"/>
        <end position="111"/>
    </location>
</feature>
<feature type="transmembrane region" description="Helical" evidence="8">
    <location>
        <begin position="480"/>
        <end position="504"/>
    </location>
</feature>
<feature type="compositionally biased region" description="Polar residues" evidence="7">
    <location>
        <begin position="205"/>
        <end position="215"/>
    </location>
</feature>
<keyword evidence="5 8" id="KW-0472">Membrane</keyword>
<feature type="compositionally biased region" description="Polar residues" evidence="7">
    <location>
        <begin position="274"/>
        <end position="293"/>
    </location>
</feature>
<comment type="caution">
    <text evidence="11">The sequence shown here is derived from an EMBL/GenBank/DDBJ whole genome shotgun (WGS) entry which is preliminary data.</text>
</comment>
<dbReference type="GO" id="GO:0003682">
    <property type="term" value="F:chromatin binding"/>
    <property type="evidence" value="ECO:0007669"/>
    <property type="project" value="InterPro"/>
</dbReference>
<dbReference type="EMBL" id="CAEFZW010000009">
    <property type="protein sequence ID" value="CAB4256326.1"/>
    <property type="molecule type" value="Genomic_DNA"/>
</dbReference>
<dbReference type="PANTHER" id="PTHR47808">
    <property type="entry name" value="INNER NUCLEAR MEMBRANE PROTEIN HEH2-RELATED"/>
    <property type="match status" value="1"/>
</dbReference>
<dbReference type="InterPro" id="IPR018996">
    <property type="entry name" value="Man1/Src1-like_C"/>
</dbReference>
<dbReference type="Pfam" id="PF12949">
    <property type="entry name" value="HeH"/>
    <property type="match status" value="1"/>
</dbReference>
<feature type="compositionally biased region" description="Polar residues" evidence="7">
    <location>
        <begin position="309"/>
        <end position="322"/>
    </location>
</feature>
<keyword evidence="3 8" id="KW-0812">Transmembrane</keyword>
<protein>
    <submittedName>
        <fullName evidence="11">Similar to Saccharomyces cerevisiae YDR458C HEH2 Inner nuclear membrane (INM) protein</fullName>
    </submittedName>
</protein>
<feature type="domain" description="HeH/LEM" evidence="10">
    <location>
        <begin position="14"/>
        <end position="40"/>
    </location>
</feature>
<evidence type="ECO:0000313" key="11">
    <source>
        <dbReference type="EMBL" id="CAB4256326.1"/>
    </source>
</evidence>
<keyword evidence="6" id="KW-0539">Nucleus</keyword>
<evidence type="ECO:0000256" key="7">
    <source>
        <dbReference type="SAM" id="MobiDB-lite"/>
    </source>
</evidence>
<evidence type="ECO:0000256" key="3">
    <source>
        <dbReference type="ARBA" id="ARBA00022692"/>
    </source>
</evidence>
<feature type="compositionally biased region" description="Basic and acidic residues" evidence="7">
    <location>
        <begin position="75"/>
        <end position="86"/>
    </location>
</feature>
<dbReference type="PANTHER" id="PTHR47808:SF2">
    <property type="entry name" value="LEM DOMAIN-CONTAINING PROTEIN 2"/>
    <property type="match status" value="1"/>
</dbReference>
<dbReference type="CDD" id="cd12935">
    <property type="entry name" value="LEM_like"/>
    <property type="match status" value="1"/>
</dbReference>
<gene>
    <name evidence="11" type="ORF">KABA2_09S02112</name>
</gene>
<evidence type="ECO:0000313" key="12">
    <source>
        <dbReference type="Proteomes" id="UP000644660"/>
    </source>
</evidence>
<keyword evidence="12" id="KW-1185">Reference proteome</keyword>
<feature type="domain" description="Man1/Src1-like C-terminal" evidence="9">
    <location>
        <begin position="493"/>
        <end position="846"/>
    </location>
</feature>
<evidence type="ECO:0000256" key="2">
    <source>
        <dbReference type="ARBA" id="ARBA00022553"/>
    </source>
</evidence>
<accession>A0A8H2VJ24</accession>
<evidence type="ECO:0000256" key="5">
    <source>
        <dbReference type="ARBA" id="ARBA00023136"/>
    </source>
</evidence>
<keyword evidence="4 8" id="KW-1133">Transmembrane helix</keyword>
<feature type="compositionally biased region" description="Low complexity" evidence="7">
    <location>
        <begin position="88"/>
        <end position="98"/>
    </location>
</feature>
<feature type="compositionally biased region" description="Acidic residues" evidence="7">
    <location>
        <begin position="407"/>
        <end position="416"/>
    </location>
</feature>
<feature type="compositionally biased region" description="Basic and acidic residues" evidence="7">
    <location>
        <begin position="417"/>
        <end position="441"/>
    </location>
</feature>
<comment type="subcellular location">
    <subcellularLocation>
        <location evidence="1">Nucleus inner membrane</location>
    </subcellularLocation>
</comment>
<dbReference type="GO" id="GO:0071763">
    <property type="term" value="P:nuclear membrane organization"/>
    <property type="evidence" value="ECO:0007669"/>
    <property type="project" value="TreeGrafter"/>
</dbReference>
<evidence type="ECO:0000256" key="8">
    <source>
        <dbReference type="SAM" id="Phobius"/>
    </source>
</evidence>
<sequence>MSEDYLQKGFDYMNLKVSELRRILQENNIVYPQSGKKARLRAIYEDKLIPMIPEIIQRRENDLSTTPTPKKRKRSELETNDQKEENDSNSSVSSSSSSQHETNSIVKRTVTSFTDDDDDESMSSKDSLRNVVVPQKISTPVSKKRKTTDNSRSSTGTPIANKVQKKNLSYTAGHRADISSLPLLSSDDNEDNDNSKDDSISANITNHGKQNQQTPVFDFSVQRRTLSPDLNKLKVSSGFAERLIFAKNYANDHNNDDNDDGEVSKSNEPMKVTDTLNIRSGKPTFQLQPSIEISDSSGSDSDDNKPETKSPSYNKSLENQGITDKGIEPNVDDNIENSYNDKFQQLEHKRDELKEELEDYNEEREELEEELEEQREKSELDEEDEVAELDNEVEHQQEEQQNLALELDNELDDESEKDANNTEYEKLHQRPDEELQKENSKKITIPIDQKDNEVDNMKIKSVTSKTRNTSVSFAARFSKFLFNLVLFAISLIVLSIPILLGLWYREQRVTVGYCGYERQCQTLLDIYPSVEQLSYIDDLLKEYTPKCIPCPENSICYPYLKLRCRPGYTLQKSKLSLFGLIPMSDSCVKDDKREQIVREMVQKSLEFLRTKNAEISCGENENDIESGISQIDLYNIFSESRAPWIDNEEYEKLWEEALQNLENKPEIIMRQLLQDGSDIPFNTDFDIPTDDFQWEEGYIQQTKGTKEDKYIRSTSKKYVGLRCRFEKEISQTYNEYKATIWFICLILVMIQYVKYKLKSYFDQKAKIVELTEETLVKLKKNKHKNPPYISTVQLRDILLNDVTNLKERNDLWNEVTKRLEANNTNIKSSLKEIHGDIMKCWEWIGPIETNEERRSSVEAFPLNEKE</sequence>
<dbReference type="GO" id="GO:0034399">
    <property type="term" value="C:nuclear periphery"/>
    <property type="evidence" value="ECO:0007669"/>
    <property type="project" value="TreeGrafter"/>
</dbReference>
<evidence type="ECO:0000259" key="10">
    <source>
        <dbReference type="Pfam" id="PF12949"/>
    </source>
</evidence>
<dbReference type="AlphaFoldDB" id="A0A8H2VJ24"/>
<evidence type="ECO:0000256" key="6">
    <source>
        <dbReference type="ARBA" id="ARBA00023242"/>
    </source>
</evidence>
<dbReference type="InterPro" id="IPR041885">
    <property type="entry name" value="MAN1_winged_helix_dom"/>
</dbReference>
<dbReference type="Gene3D" id="1.10.10.1180">
    <property type="entry name" value="MAN1, winged-helix domain"/>
    <property type="match status" value="1"/>
</dbReference>
<dbReference type="InterPro" id="IPR044780">
    <property type="entry name" value="Heh2/Src1"/>
</dbReference>
<feature type="region of interest" description="Disordered" evidence="7">
    <location>
        <begin position="250"/>
        <end position="444"/>
    </location>
</feature>
<evidence type="ECO:0000256" key="4">
    <source>
        <dbReference type="ARBA" id="ARBA00022989"/>
    </source>
</evidence>
<feature type="region of interest" description="Disordered" evidence="7">
    <location>
        <begin position="59"/>
        <end position="215"/>
    </location>
</feature>
<evidence type="ECO:0000256" key="1">
    <source>
        <dbReference type="ARBA" id="ARBA00004540"/>
    </source>
</evidence>
<reference evidence="11 12" key="1">
    <citation type="submission" date="2020-05" db="EMBL/GenBank/DDBJ databases">
        <authorList>
            <person name="Casaregola S."/>
            <person name="Devillers H."/>
            <person name="Grondin C."/>
        </authorList>
    </citation>
    <scope>NUCLEOTIDE SEQUENCE [LARGE SCALE GENOMIC DNA]</scope>
    <source>
        <strain evidence="11 12">CLIB 1767</strain>
    </source>
</reference>
<dbReference type="Proteomes" id="UP000644660">
    <property type="component" value="Unassembled WGS sequence"/>
</dbReference>
<feature type="compositionally biased region" description="Acidic residues" evidence="7">
    <location>
        <begin position="354"/>
        <end position="391"/>
    </location>
</feature>
<dbReference type="InterPro" id="IPR025856">
    <property type="entry name" value="HeH/LEM_domain"/>
</dbReference>